<evidence type="ECO:0000256" key="2">
    <source>
        <dbReference type="ARBA" id="ARBA00022603"/>
    </source>
</evidence>
<evidence type="ECO:0000256" key="5">
    <source>
        <dbReference type="ARBA" id="ARBA00047942"/>
    </source>
</evidence>
<dbReference type="EC" id="2.1.1.72" evidence="1"/>
<dbReference type="Gene3D" id="3.40.50.150">
    <property type="entry name" value="Vaccinia Virus protein VP39"/>
    <property type="match status" value="1"/>
</dbReference>
<dbReference type="PRINTS" id="PR00505">
    <property type="entry name" value="D12N6MTFRASE"/>
</dbReference>
<evidence type="ECO:0000256" key="3">
    <source>
        <dbReference type="ARBA" id="ARBA00022679"/>
    </source>
</evidence>
<dbReference type="RefSeq" id="WP_249282213.1">
    <property type="nucleotide sequence ID" value="NZ_JACRST010000003.1"/>
</dbReference>
<dbReference type="EMBL" id="JACRST010000003">
    <property type="protein sequence ID" value="MBC8546063.1"/>
    <property type="molecule type" value="Genomic_DNA"/>
</dbReference>
<comment type="catalytic activity">
    <reaction evidence="5">
        <text>a 2'-deoxyadenosine in DNA + S-adenosyl-L-methionine = an N(6)-methyl-2'-deoxyadenosine in DNA + S-adenosyl-L-homocysteine + H(+)</text>
        <dbReference type="Rhea" id="RHEA:15197"/>
        <dbReference type="Rhea" id="RHEA-COMP:12418"/>
        <dbReference type="Rhea" id="RHEA-COMP:12419"/>
        <dbReference type="ChEBI" id="CHEBI:15378"/>
        <dbReference type="ChEBI" id="CHEBI:57856"/>
        <dbReference type="ChEBI" id="CHEBI:59789"/>
        <dbReference type="ChEBI" id="CHEBI:90615"/>
        <dbReference type="ChEBI" id="CHEBI:90616"/>
        <dbReference type="EC" id="2.1.1.72"/>
    </reaction>
</comment>
<keyword evidence="3" id="KW-0808">Transferase</keyword>
<dbReference type="GO" id="GO:0032259">
    <property type="term" value="P:methylation"/>
    <property type="evidence" value="ECO:0007669"/>
    <property type="project" value="UniProtKB-KW"/>
</dbReference>
<evidence type="ECO:0000313" key="6">
    <source>
        <dbReference type="EMBL" id="MBC8546063.1"/>
    </source>
</evidence>
<dbReference type="InterPro" id="IPR002052">
    <property type="entry name" value="DNA_methylase_N6_adenine_CS"/>
</dbReference>
<dbReference type="AlphaFoldDB" id="A0A926I410"/>
<name>A0A926I410_9FIRM</name>
<keyword evidence="7" id="KW-1185">Reference proteome</keyword>
<dbReference type="GO" id="GO:0009007">
    <property type="term" value="F:site-specific DNA-methyltransferase (adenine-specific) activity"/>
    <property type="evidence" value="ECO:0007669"/>
    <property type="project" value="UniProtKB-EC"/>
</dbReference>
<dbReference type="InterPro" id="IPR012327">
    <property type="entry name" value="MeTrfase_D12"/>
</dbReference>
<proteinExistence type="predicted"/>
<reference evidence="6" key="1">
    <citation type="submission" date="2020-08" db="EMBL/GenBank/DDBJ databases">
        <title>Genome public.</title>
        <authorList>
            <person name="Liu C."/>
            <person name="Sun Q."/>
        </authorList>
    </citation>
    <scope>NUCLEOTIDE SEQUENCE</scope>
    <source>
        <strain evidence="6">NSJ-31</strain>
    </source>
</reference>
<dbReference type="InterPro" id="IPR029063">
    <property type="entry name" value="SAM-dependent_MTases_sf"/>
</dbReference>
<dbReference type="PROSITE" id="PS00092">
    <property type="entry name" value="N6_MTASE"/>
    <property type="match status" value="1"/>
</dbReference>
<dbReference type="SUPFAM" id="SSF53335">
    <property type="entry name" value="S-adenosyl-L-methionine-dependent methyltransferases"/>
    <property type="match status" value="1"/>
</dbReference>
<evidence type="ECO:0000256" key="1">
    <source>
        <dbReference type="ARBA" id="ARBA00011900"/>
    </source>
</evidence>
<evidence type="ECO:0000313" key="7">
    <source>
        <dbReference type="Proteomes" id="UP000653127"/>
    </source>
</evidence>
<gene>
    <name evidence="6" type="ORF">H8711_03820</name>
</gene>
<evidence type="ECO:0000256" key="4">
    <source>
        <dbReference type="ARBA" id="ARBA00022691"/>
    </source>
</evidence>
<dbReference type="Pfam" id="PF02086">
    <property type="entry name" value="MethyltransfD12"/>
    <property type="match status" value="1"/>
</dbReference>
<keyword evidence="4" id="KW-0949">S-adenosyl-L-methionine</keyword>
<comment type="caution">
    <text evidence="6">The sequence shown here is derived from an EMBL/GenBank/DDBJ whole genome shotgun (WGS) entry which is preliminary data.</text>
</comment>
<accession>A0A926I410</accession>
<organism evidence="6 7">
    <name type="scientific">Ligaoa zhengdingensis</name>
    <dbReference type="NCBI Taxonomy" id="2763658"/>
    <lineage>
        <taxon>Bacteria</taxon>
        <taxon>Bacillati</taxon>
        <taxon>Bacillota</taxon>
        <taxon>Clostridia</taxon>
        <taxon>Eubacteriales</taxon>
        <taxon>Oscillospiraceae</taxon>
        <taxon>Ligaoa</taxon>
    </lineage>
</organism>
<protein>
    <recommendedName>
        <fullName evidence="1">site-specific DNA-methyltransferase (adenine-specific)</fullName>
        <ecNumber evidence="1">2.1.1.72</ecNumber>
    </recommendedName>
</protein>
<dbReference type="GO" id="GO:0003676">
    <property type="term" value="F:nucleic acid binding"/>
    <property type="evidence" value="ECO:0007669"/>
    <property type="project" value="InterPro"/>
</dbReference>
<keyword evidence="2 6" id="KW-0489">Methyltransferase</keyword>
<dbReference type="Proteomes" id="UP000653127">
    <property type="component" value="Unassembled WGS sequence"/>
</dbReference>
<sequence length="347" mass="39678">MNYIGSKLTLIDFLVETIWETLSQNGDNRRPQELQFADLFAGTGVVSVAAKEMGCNVISNDLQYYSYVLCRHLVQGGAALTKQQGQLLCDQLFATPPEEGFIYRNYSAGGTAGSQHPRCYFSDFNAAKCDGMRTELERLREKEEVSMEEYYFLLASLITSVDRYANTASVYGAFLKTLKKTAQKDLVLTPMPIIHGSANYQVYNADANALLKHLSGDILYVDPPYNVRQYSSNYHLLETIARWDFPVIGGKTGVRKVRQKSEFCSYRYAERAMEELISQANYRYIFLSYNNEGLLPLEKIEEIMSRYGYYSAVTQRYRRFKADSDENRCHKGRATTEYLHILIKDSV</sequence>
<dbReference type="GO" id="GO:0009307">
    <property type="term" value="P:DNA restriction-modification system"/>
    <property type="evidence" value="ECO:0007669"/>
    <property type="project" value="InterPro"/>
</dbReference>